<comment type="caution">
    <text evidence="1">The sequence shown here is derived from an EMBL/GenBank/DDBJ whole genome shotgun (WGS) entry which is preliminary data.</text>
</comment>
<organism evidence="1 2">
    <name type="scientific">Dendrobium chrysotoxum</name>
    <name type="common">Orchid</name>
    <dbReference type="NCBI Taxonomy" id="161865"/>
    <lineage>
        <taxon>Eukaryota</taxon>
        <taxon>Viridiplantae</taxon>
        <taxon>Streptophyta</taxon>
        <taxon>Embryophyta</taxon>
        <taxon>Tracheophyta</taxon>
        <taxon>Spermatophyta</taxon>
        <taxon>Magnoliopsida</taxon>
        <taxon>Liliopsida</taxon>
        <taxon>Asparagales</taxon>
        <taxon>Orchidaceae</taxon>
        <taxon>Epidendroideae</taxon>
        <taxon>Malaxideae</taxon>
        <taxon>Dendrobiinae</taxon>
        <taxon>Dendrobium</taxon>
    </lineage>
</organism>
<dbReference type="EMBL" id="JAGFBR010000009">
    <property type="protein sequence ID" value="KAH0460769.1"/>
    <property type="molecule type" value="Genomic_DNA"/>
</dbReference>
<name>A0AAV7GG68_DENCH</name>
<evidence type="ECO:0000313" key="2">
    <source>
        <dbReference type="Proteomes" id="UP000775213"/>
    </source>
</evidence>
<protein>
    <submittedName>
        <fullName evidence="1">Uncharacterized protein</fullName>
    </submittedName>
</protein>
<dbReference type="Proteomes" id="UP000775213">
    <property type="component" value="Unassembled WGS sequence"/>
</dbReference>
<reference evidence="1 2" key="1">
    <citation type="journal article" date="2021" name="Hortic Res">
        <title>Chromosome-scale assembly of the Dendrobium chrysotoxum genome enhances the understanding of orchid evolution.</title>
        <authorList>
            <person name="Zhang Y."/>
            <person name="Zhang G.Q."/>
            <person name="Zhang D."/>
            <person name="Liu X.D."/>
            <person name="Xu X.Y."/>
            <person name="Sun W.H."/>
            <person name="Yu X."/>
            <person name="Zhu X."/>
            <person name="Wang Z.W."/>
            <person name="Zhao X."/>
            <person name="Zhong W.Y."/>
            <person name="Chen H."/>
            <person name="Yin W.L."/>
            <person name="Huang T."/>
            <person name="Niu S.C."/>
            <person name="Liu Z.J."/>
        </authorList>
    </citation>
    <scope>NUCLEOTIDE SEQUENCE [LARGE SCALE GENOMIC DNA]</scope>
    <source>
        <strain evidence="1">Lindl</strain>
    </source>
</reference>
<sequence length="120" mass="14017">MQARIFVVAYSSNKFVRGNGRLILHIVFSGFQKPLHMKILEDESSDSIIRHHRHLLSFRAFTSTLTIDKPYLCEICIETPHRMDEKHQCQLKNAFSMFDGHDEAFLNHEVSTICCITLYF</sequence>
<accession>A0AAV7GG68</accession>
<dbReference type="AlphaFoldDB" id="A0AAV7GG68"/>
<proteinExistence type="predicted"/>
<keyword evidence="2" id="KW-1185">Reference proteome</keyword>
<evidence type="ECO:0000313" key="1">
    <source>
        <dbReference type="EMBL" id="KAH0460769.1"/>
    </source>
</evidence>
<gene>
    <name evidence="1" type="ORF">IEQ34_008344</name>
</gene>